<reference evidence="2 3" key="2">
    <citation type="journal article" date="2012" name="Stand. Genomic Sci.">
        <title>Complete Genome Sequence of Clostridium clariflavum DSM 19732.</title>
        <authorList>
            <person name="Izquierdo J.A."/>
            <person name="Goodwin L."/>
            <person name="Davenport K.W."/>
            <person name="Teshima H."/>
            <person name="Bruce D."/>
            <person name="Detter C."/>
            <person name="Tapia R."/>
            <person name="Han S."/>
            <person name="Land M."/>
            <person name="Hauser L."/>
            <person name="Jeffries C.D."/>
            <person name="Han J."/>
            <person name="Pitluck S."/>
            <person name="Nolan M."/>
            <person name="Chen A."/>
            <person name="Huntemann M."/>
            <person name="Mavromatis K."/>
            <person name="Mikhailova N."/>
            <person name="Liolios K."/>
            <person name="Woyke T."/>
            <person name="Lynd L.R."/>
        </authorList>
    </citation>
    <scope>NUCLEOTIDE SEQUENCE [LARGE SCALE GENOMIC DNA]</scope>
    <source>
        <strain evidence="3">DSM 19732 / NBRC 101661 / EBR45</strain>
    </source>
</reference>
<protein>
    <submittedName>
        <fullName evidence="2">Uncharacterized protein</fullName>
    </submittedName>
</protein>
<sequence length="113" mass="12882">MVCDDTKRVVIIRNISSNIVEEAILVLKDKKPSKNKNAVISTTNNSRKANNYLLREAEDIINNYIKENNIRDGLIHDLNLKPFNPNKKLINTLINFALVASIALLLFIISKFF</sequence>
<evidence type="ECO:0000313" key="2">
    <source>
        <dbReference type="EMBL" id="AEV67114.1"/>
    </source>
</evidence>
<keyword evidence="1" id="KW-1133">Transmembrane helix</keyword>
<dbReference type="OrthoDB" id="1739462at2"/>
<dbReference type="STRING" id="720554.Clocl_0383"/>
<dbReference type="KEGG" id="ccl:Clocl_0383"/>
<dbReference type="HOGENOM" id="CLU_2022674_0_0_9"/>
<keyword evidence="3" id="KW-1185">Reference proteome</keyword>
<dbReference type="eggNOG" id="ENOG5033JGR">
    <property type="taxonomic scope" value="Bacteria"/>
</dbReference>
<evidence type="ECO:0000256" key="1">
    <source>
        <dbReference type="SAM" id="Phobius"/>
    </source>
</evidence>
<name>G8M2P0_ACECE</name>
<dbReference type="RefSeq" id="WP_014253746.1">
    <property type="nucleotide sequence ID" value="NC_016627.1"/>
</dbReference>
<keyword evidence="1" id="KW-0812">Transmembrane</keyword>
<dbReference type="AlphaFoldDB" id="G8M2P0"/>
<proteinExistence type="predicted"/>
<feature type="transmembrane region" description="Helical" evidence="1">
    <location>
        <begin position="89"/>
        <end position="109"/>
    </location>
</feature>
<dbReference type="Proteomes" id="UP000005435">
    <property type="component" value="Chromosome"/>
</dbReference>
<organism evidence="2 3">
    <name type="scientific">Acetivibrio clariflavus (strain DSM 19732 / NBRC 101661 / EBR45)</name>
    <name type="common">Clostridium clariflavum</name>
    <dbReference type="NCBI Taxonomy" id="720554"/>
    <lineage>
        <taxon>Bacteria</taxon>
        <taxon>Bacillati</taxon>
        <taxon>Bacillota</taxon>
        <taxon>Clostridia</taxon>
        <taxon>Eubacteriales</taxon>
        <taxon>Oscillospiraceae</taxon>
        <taxon>Acetivibrio</taxon>
    </lineage>
</organism>
<reference evidence="3" key="1">
    <citation type="submission" date="2011-12" db="EMBL/GenBank/DDBJ databases">
        <title>Complete sequence of Clostridium clariflavum DSM 19732.</title>
        <authorList>
            <consortium name="US DOE Joint Genome Institute"/>
            <person name="Lucas S."/>
            <person name="Han J."/>
            <person name="Lapidus A."/>
            <person name="Cheng J.-F."/>
            <person name="Goodwin L."/>
            <person name="Pitluck S."/>
            <person name="Peters L."/>
            <person name="Teshima H."/>
            <person name="Detter J.C."/>
            <person name="Han C."/>
            <person name="Tapia R."/>
            <person name="Land M."/>
            <person name="Hauser L."/>
            <person name="Kyrpides N."/>
            <person name="Ivanova N."/>
            <person name="Pagani I."/>
            <person name="Kitzmiller T."/>
            <person name="Lynd L."/>
            <person name="Izquierdo J."/>
            <person name="Woyke T."/>
        </authorList>
    </citation>
    <scope>NUCLEOTIDE SEQUENCE [LARGE SCALE GENOMIC DNA]</scope>
    <source>
        <strain evidence="3">DSM 19732 / NBRC 101661 / EBR45</strain>
    </source>
</reference>
<dbReference type="EMBL" id="CP003065">
    <property type="protein sequence ID" value="AEV67114.1"/>
    <property type="molecule type" value="Genomic_DNA"/>
</dbReference>
<gene>
    <name evidence="2" type="ordered locus">Clocl_0383</name>
</gene>
<accession>G8M2P0</accession>
<keyword evidence="1" id="KW-0472">Membrane</keyword>
<evidence type="ECO:0000313" key="3">
    <source>
        <dbReference type="Proteomes" id="UP000005435"/>
    </source>
</evidence>